<reference evidence="2" key="1">
    <citation type="journal article" date="2022" name="Int. J. Mol. Sci.">
        <title>Draft Genome of Tanacetum Coccineum: Genomic Comparison of Closely Related Tanacetum-Family Plants.</title>
        <authorList>
            <person name="Yamashiro T."/>
            <person name="Shiraishi A."/>
            <person name="Nakayama K."/>
            <person name="Satake H."/>
        </authorList>
    </citation>
    <scope>NUCLEOTIDE SEQUENCE</scope>
</reference>
<dbReference type="Proteomes" id="UP001151760">
    <property type="component" value="Unassembled WGS sequence"/>
</dbReference>
<evidence type="ECO:0000313" key="2">
    <source>
        <dbReference type="EMBL" id="GJU05231.1"/>
    </source>
</evidence>
<dbReference type="EMBL" id="BQNB010021328">
    <property type="protein sequence ID" value="GJU05231.1"/>
    <property type="molecule type" value="Genomic_DNA"/>
</dbReference>
<organism evidence="2 3">
    <name type="scientific">Tanacetum coccineum</name>
    <dbReference type="NCBI Taxonomy" id="301880"/>
    <lineage>
        <taxon>Eukaryota</taxon>
        <taxon>Viridiplantae</taxon>
        <taxon>Streptophyta</taxon>
        <taxon>Embryophyta</taxon>
        <taxon>Tracheophyta</taxon>
        <taxon>Spermatophyta</taxon>
        <taxon>Magnoliopsida</taxon>
        <taxon>eudicotyledons</taxon>
        <taxon>Gunneridae</taxon>
        <taxon>Pentapetalae</taxon>
        <taxon>asterids</taxon>
        <taxon>campanulids</taxon>
        <taxon>Asterales</taxon>
        <taxon>Asteraceae</taxon>
        <taxon>Asteroideae</taxon>
        <taxon>Anthemideae</taxon>
        <taxon>Anthemidinae</taxon>
        <taxon>Tanacetum</taxon>
    </lineage>
</organism>
<accession>A0ABQ5IYC1</accession>
<dbReference type="PANTHER" id="PTHR34222:SF99">
    <property type="entry name" value="PROTEIN, PUTATIVE-RELATED"/>
    <property type="match status" value="1"/>
</dbReference>
<keyword evidence="1" id="KW-0732">Signal</keyword>
<protein>
    <submittedName>
        <fullName evidence="2">Uncharacterized protein</fullName>
    </submittedName>
</protein>
<keyword evidence="3" id="KW-1185">Reference proteome</keyword>
<proteinExistence type="predicted"/>
<gene>
    <name evidence="2" type="ORF">Tco_1121661</name>
</gene>
<feature type="signal peptide" evidence="1">
    <location>
        <begin position="1"/>
        <end position="19"/>
    </location>
</feature>
<evidence type="ECO:0000313" key="3">
    <source>
        <dbReference type="Proteomes" id="UP001151760"/>
    </source>
</evidence>
<name>A0ABQ5IYC1_9ASTR</name>
<reference evidence="2" key="2">
    <citation type="submission" date="2022-01" db="EMBL/GenBank/DDBJ databases">
        <authorList>
            <person name="Yamashiro T."/>
            <person name="Shiraishi A."/>
            <person name="Satake H."/>
            <person name="Nakayama K."/>
        </authorList>
    </citation>
    <scope>NUCLEOTIDE SEQUENCE</scope>
</reference>
<comment type="caution">
    <text evidence="2">The sequence shown here is derived from an EMBL/GenBank/DDBJ whole genome shotgun (WGS) entry which is preliminary data.</text>
</comment>
<dbReference type="PANTHER" id="PTHR34222">
    <property type="entry name" value="GAG_PRE-INTEGRS DOMAIN-CONTAINING PROTEIN"/>
    <property type="match status" value="1"/>
</dbReference>
<feature type="chain" id="PRO_5045749192" evidence="1">
    <location>
        <begin position="20"/>
        <end position="257"/>
    </location>
</feature>
<sequence length="257" mass="29312">MLLLSCLLVLVCDANKKLGLHNQLMKLTQFLMGLDDCYQSVRSALLTRDPLPEVKDAYTTVSREESHRRIPEPSNVTESKINATSFAAKSYPPGFKKVVNPIKQSGFKQSFNSNSDTKSNEKMPTSVINALGWHLEEIYVTWAHLEKKRTRLQLYTKVNEENAYGDGVRNPCDAIRIAKRRWAEKTIQGVKYMVAELNIIHNPSLVNSIKGMTRRHEESTREYGIYTRSTLRRSTKVSQSRIATLAIRVRQSNPTLK</sequence>
<evidence type="ECO:0000256" key="1">
    <source>
        <dbReference type="SAM" id="SignalP"/>
    </source>
</evidence>